<evidence type="ECO:0000256" key="1">
    <source>
        <dbReference type="SAM" id="SignalP"/>
    </source>
</evidence>
<evidence type="ECO:0000313" key="3">
    <source>
        <dbReference type="EMBL" id="CAF4004530.1"/>
    </source>
</evidence>
<name>A0A819NYU4_9BILA</name>
<evidence type="ECO:0000313" key="4">
    <source>
        <dbReference type="Proteomes" id="UP000663836"/>
    </source>
</evidence>
<sequence length="134" mass="14635">MNSLVTVLLLVVFAAICNAKKPSGSQSASSLSSSTGYRCGGISPLTRWARTGRSDTIEMYIDTSSCRFPNTPMYFTSISGDAGHYLLVGVNAIYEPTKNGFIIRVHSTSNESADTLMAWSAQYKWNVNWFGFSP</sequence>
<protein>
    <submittedName>
        <fullName evidence="3">Uncharacterized protein</fullName>
    </submittedName>
</protein>
<organism evidence="3 4">
    <name type="scientific">Rotaria sordida</name>
    <dbReference type="NCBI Taxonomy" id="392033"/>
    <lineage>
        <taxon>Eukaryota</taxon>
        <taxon>Metazoa</taxon>
        <taxon>Spiralia</taxon>
        <taxon>Gnathifera</taxon>
        <taxon>Rotifera</taxon>
        <taxon>Eurotatoria</taxon>
        <taxon>Bdelloidea</taxon>
        <taxon>Philodinida</taxon>
        <taxon>Philodinidae</taxon>
        <taxon>Rotaria</taxon>
    </lineage>
</organism>
<gene>
    <name evidence="3" type="ORF">JBS370_LOCUS26474</name>
    <name evidence="2" type="ORF">ZHD862_LOCUS13218</name>
</gene>
<comment type="caution">
    <text evidence="3">The sequence shown here is derived from an EMBL/GenBank/DDBJ whole genome shotgun (WGS) entry which is preliminary data.</text>
</comment>
<proteinExistence type="predicted"/>
<dbReference type="Proteomes" id="UP000663836">
    <property type="component" value="Unassembled WGS sequence"/>
</dbReference>
<dbReference type="EMBL" id="CAJNOT010000538">
    <property type="protein sequence ID" value="CAF1014701.1"/>
    <property type="molecule type" value="Genomic_DNA"/>
</dbReference>
<keyword evidence="1" id="KW-0732">Signal</keyword>
<dbReference type="EMBL" id="CAJOBD010004685">
    <property type="protein sequence ID" value="CAF4004530.1"/>
    <property type="molecule type" value="Genomic_DNA"/>
</dbReference>
<dbReference type="Proteomes" id="UP000663864">
    <property type="component" value="Unassembled WGS sequence"/>
</dbReference>
<dbReference type="AlphaFoldDB" id="A0A819NYU4"/>
<accession>A0A819NYU4</accession>
<reference evidence="3" key="1">
    <citation type="submission" date="2021-02" db="EMBL/GenBank/DDBJ databases">
        <authorList>
            <person name="Nowell W R."/>
        </authorList>
    </citation>
    <scope>NUCLEOTIDE SEQUENCE</scope>
</reference>
<feature type="chain" id="PRO_5036235746" evidence="1">
    <location>
        <begin position="20"/>
        <end position="134"/>
    </location>
</feature>
<evidence type="ECO:0000313" key="2">
    <source>
        <dbReference type="EMBL" id="CAF1014701.1"/>
    </source>
</evidence>
<feature type="signal peptide" evidence="1">
    <location>
        <begin position="1"/>
        <end position="19"/>
    </location>
</feature>